<dbReference type="Proteomes" id="UP001165653">
    <property type="component" value="Unassembled WGS sequence"/>
</dbReference>
<name>A0ABT3G1N0_9BACT</name>
<reference evidence="2" key="1">
    <citation type="submission" date="2022-10" db="EMBL/GenBank/DDBJ databases">
        <title>Luteolibacter sp. GHJ8, whole genome shotgun sequencing project.</title>
        <authorList>
            <person name="Zhao G."/>
            <person name="Shen L."/>
        </authorList>
    </citation>
    <scope>NUCLEOTIDE SEQUENCE</scope>
    <source>
        <strain evidence="2">GHJ8</strain>
    </source>
</reference>
<accession>A0ABT3G1N0</accession>
<keyword evidence="3" id="KW-1185">Reference proteome</keyword>
<organism evidence="2 3">
    <name type="scientific">Luteolibacter rhizosphaerae</name>
    <dbReference type="NCBI Taxonomy" id="2989719"/>
    <lineage>
        <taxon>Bacteria</taxon>
        <taxon>Pseudomonadati</taxon>
        <taxon>Verrucomicrobiota</taxon>
        <taxon>Verrucomicrobiia</taxon>
        <taxon>Verrucomicrobiales</taxon>
        <taxon>Verrucomicrobiaceae</taxon>
        <taxon>Luteolibacter</taxon>
    </lineage>
</organism>
<evidence type="ECO:0000256" key="1">
    <source>
        <dbReference type="SAM" id="MobiDB-lite"/>
    </source>
</evidence>
<dbReference type="EMBL" id="JAPDDR010000004">
    <property type="protein sequence ID" value="MCW1913748.1"/>
    <property type="molecule type" value="Genomic_DNA"/>
</dbReference>
<evidence type="ECO:0000313" key="2">
    <source>
        <dbReference type="EMBL" id="MCW1913748.1"/>
    </source>
</evidence>
<comment type="caution">
    <text evidence="2">The sequence shown here is derived from an EMBL/GenBank/DDBJ whole genome shotgun (WGS) entry which is preliminary data.</text>
</comment>
<feature type="region of interest" description="Disordered" evidence="1">
    <location>
        <begin position="289"/>
        <end position="308"/>
    </location>
</feature>
<gene>
    <name evidence="2" type="ORF">OJ996_09190</name>
</gene>
<dbReference type="RefSeq" id="WP_264513249.1">
    <property type="nucleotide sequence ID" value="NZ_JAPDDR010000004.1"/>
</dbReference>
<protein>
    <submittedName>
        <fullName evidence="2">Sce7726 family protein</fullName>
    </submittedName>
</protein>
<feature type="compositionally biased region" description="Basic and acidic residues" evidence="1">
    <location>
        <begin position="299"/>
        <end position="308"/>
    </location>
</feature>
<dbReference type="NCBIfam" id="NF033832">
    <property type="entry name" value="sce7726_fam"/>
    <property type="match status" value="1"/>
</dbReference>
<dbReference type="InterPro" id="IPR047729">
    <property type="entry name" value="Sce7726-like"/>
</dbReference>
<proteinExistence type="predicted"/>
<sequence length="308" mass="35584">MSSNFSKLAPIFRGPFLRKVANGAHMPELAERLRSCGLDHLMILPLWEIFEEAHKVLVQYYRCEYIFKNILTHNWFESEHAVENTYITEEFRIGRSRVDLAVFANASFAFEIKTDYDSMARIGTQTEDYLKVFDYVYVVTSLKLRDTAAKAIPKSVGMLTINSFGTLEAFRESESHGKFLDLKVFQGCLRQGEMVAMIEQSTGQKVDVPNSKIFTECRKRFKQMLPFEVQKLFVDQLRQRRYPVANLKLLKDAPPSLKHASLTLTGTAQEIERLRINLTKVWPRPDAKNHAHILPLPSRETERAHRCP</sequence>
<evidence type="ECO:0000313" key="3">
    <source>
        <dbReference type="Proteomes" id="UP001165653"/>
    </source>
</evidence>